<evidence type="ECO:0000313" key="1">
    <source>
        <dbReference type="EMBL" id="KAA8575451.1"/>
    </source>
</evidence>
<keyword evidence="2" id="KW-1185">Reference proteome</keyword>
<dbReference type="EMBL" id="VICG01000002">
    <property type="protein sequence ID" value="KAA8575451.1"/>
    <property type="molecule type" value="Genomic_DNA"/>
</dbReference>
<organism evidence="1 2">
    <name type="scientific">Monilinia fructicola</name>
    <name type="common">Brown rot fungus</name>
    <name type="synonym">Ciboria fructicola</name>
    <dbReference type="NCBI Taxonomy" id="38448"/>
    <lineage>
        <taxon>Eukaryota</taxon>
        <taxon>Fungi</taxon>
        <taxon>Dikarya</taxon>
        <taxon>Ascomycota</taxon>
        <taxon>Pezizomycotina</taxon>
        <taxon>Leotiomycetes</taxon>
        <taxon>Helotiales</taxon>
        <taxon>Sclerotiniaceae</taxon>
        <taxon>Monilinia</taxon>
    </lineage>
</organism>
<proteinExistence type="predicted"/>
<dbReference type="Proteomes" id="UP000322873">
    <property type="component" value="Unassembled WGS sequence"/>
</dbReference>
<protein>
    <submittedName>
        <fullName evidence="1">Uncharacterized protein</fullName>
    </submittedName>
</protein>
<sequence>MDDASYVVVVVVVVVDDADDDVNLLHVIDAVIEDIDHNRDDDSDADILEWKGQSKVSSIIVGMCKVIICEDIFDILLSRCDDNTTFVHPSNVMQVILRYYLIQIINRTIILSADRRAHQSTVRSVRICQNVLPSHDKTFFTSMSKKSVMQRGLCAEFPTPTPTKTFQQRERDWRSLISPFNRVIMLRTGALSRSRPFKKSNSKINKKPMHFPPSCSTSLPAAWALPPIVVGQGKYSTRERERSNDIIYNQYRLPGLMASFWIWK</sequence>
<reference evidence="1 2" key="1">
    <citation type="submission" date="2019-06" db="EMBL/GenBank/DDBJ databases">
        <title>Genome Sequence of the Brown Rot Fungal Pathogen Monilinia fructicola.</title>
        <authorList>
            <person name="De Miccolis Angelini R.M."/>
            <person name="Landi L."/>
            <person name="Abate D."/>
            <person name="Pollastro S."/>
            <person name="Romanazzi G."/>
            <person name="Faretra F."/>
        </authorList>
    </citation>
    <scope>NUCLEOTIDE SEQUENCE [LARGE SCALE GENOMIC DNA]</scope>
    <source>
        <strain evidence="1 2">Mfrc123</strain>
    </source>
</reference>
<comment type="caution">
    <text evidence="1">The sequence shown here is derived from an EMBL/GenBank/DDBJ whole genome shotgun (WGS) entry which is preliminary data.</text>
</comment>
<evidence type="ECO:0000313" key="2">
    <source>
        <dbReference type="Proteomes" id="UP000322873"/>
    </source>
</evidence>
<dbReference type="AlphaFoldDB" id="A0A5M9K1Q2"/>
<name>A0A5M9K1Q2_MONFR</name>
<accession>A0A5M9K1Q2</accession>
<gene>
    <name evidence="1" type="ORF">EYC84_004608</name>
</gene>